<gene>
    <name evidence="1" type="ORF">AAA799B03_01348</name>
</gene>
<evidence type="ECO:0000313" key="2">
    <source>
        <dbReference type="Proteomes" id="UP000029384"/>
    </source>
</evidence>
<keyword evidence="2" id="KW-1185">Reference proteome</keyword>
<reference evidence="1 2" key="1">
    <citation type="submission" date="2014-06" db="EMBL/GenBank/DDBJ databases">
        <authorList>
            <person name="Ngugi D.K."/>
            <person name="Blom J."/>
            <person name="Alam I."/>
            <person name="Rashid M."/>
            <person name="Baalawi W."/>
            <person name="Zhang G."/>
            <person name="Hikmawan T."/>
            <person name="Guan Y."/>
            <person name="Antunes A."/>
            <person name="Siam R."/>
            <person name="El-Dorry H."/>
            <person name="Bajic V."/>
            <person name="Stingl U."/>
        </authorList>
    </citation>
    <scope>NUCLEOTIDE SEQUENCE [LARGE SCALE GENOMIC DNA]</scope>
    <source>
        <strain evidence="1">SCGC AAA799-B03</strain>
    </source>
</reference>
<comment type="caution">
    <text evidence="1">The sequence shown here is derived from an EMBL/GenBank/DDBJ whole genome shotgun (WGS) entry which is preliminary data.</text>
</comment>
<sequence length="67" mass="7662">MVNMSYALCPKCGDEAFSKAQVKEIFGFRTRKSGKQNVGQTLPQSNCKKCRARIQKQRRRLGLQVSR</sequence>
<dbReference type="AlphaFoldDB" id="A0A087S5Y0"/>
<dbReference type="Proteomes" id="UP000029384">
    <property type="component" value="Unassembled WGS sequence"/>
</dbReference>
<accession>A0A087S5Y0</accession>
<evidence type="ECO:0000313" key="1">
    <source>
        <dbReference type="EMBL" id="KFM21134.1"/>
    </source>
</evidence>
<name>A0A087S5Y0_9ARCH</name>
<organism evidence="1 2">
    <name type="scientific">Marine Group I thaumarchaeote SCGC AAA799-B03</name>
    <dbReference type="NCBI Taxonomy" id="1502289"/>
    <lineage>
        <taxon>Archaea</taxon>
        <taxon>Nitrososphaerota</taxon>
        <taxon>Marine Group I</taxon>
    </lineage>
</organism>
<evidence type="ECO:0008006" key="3">
    <source>
        <dbReference type="Google" id="ProtNLM"/>
    </source>
</evidence>
<protein>
    <recommendedName>
        <fullName evidence="3">50S ribosomal protein L34e</fullName>
    </recommendedName>
</protein>
<dbReference type="EMBL" id="JOTA01000050">
    <property type="protein sequence ID" value="KFM21134.1"/>
    <property type="molecule type" value="Genomic_DNA"/>
</dbReference>
<proteinExistence type="predicted"/>